<feature type="domain" description="Tyrosinase copper-binding" evidence="4">
    <location>
        <begin position="206"/>
        <end position="296"/>
    </location>
</feature>
<evidence type="ECO:0000259" key="4">
    <source>
        <dbReference type="Pfam" id="PF00264"/>
    </source>
</evidence>
<dbReference type="GO" id="GO:0016491">
    <property type="term" value="F:oxidoreductase activity"/>
    <property type="evidence" value="ECO:0007669"/>
    <property type="project" value="InterPro"/>
</dbReference>
<dbReference type="PRINTS" id="PR00092">
    <property type="entry name" value="TYROSINASE"/>
</dbReference>
<organism evidence="5 6">
    <name type="scientific">Rhizoctonia solani</name>
    <dbReference type="NCBI Taxonomy" id="456999"/>
    <lineage>
        <taxon>Eukaryota</taxon>
        <taxon>Fungi</taxon>
        <taxon>Dikarya</taxon>
        <taxon>Basidiomycota</taxon>
        <taxon>Agaricomycotina</taxon>
        <taxon>Agaricomycetes</taxon>
        <taxon>Cantharellales</taxon>
        <taxon>Ceratobasidiaceae</taxon>
        <taxon>Rhizoctonia</taxon>
    </lineage>
</organism>
<evidence type="ECO:0000313" key="5">
    <source>
        <dbReference type="EMBL" id="CAE7231255.1"/>
    </source>
</evidence>
<gene>
    <name evidence="5" type="ORF">RDB_LOCUS186682</name>
</gene>
<feature type="signal peptide" evidence="3">
    <location>
        <begin position="1"/>
        <end position="18"/>
    </location>
</feature>
<dbReference type="SUPFAM" id="SSF48056">
    <property type="entry name" value="Di-copper centre-containing domain"/>
    <property type="match status" value="1"/>
</dbReference>
<sequence length="359" mass="40016">MRFTTVLSLSAFASFAAAAKPSQTCSSLEVRREWRTFSKTERKGWIDAVNCLNKKPRTGKLQPPIDTQSYPNVGFHIPPVNDNSTYYDDLVYIHMNLNRTRLFTGPDYFYHGIAHTFTNGLTSFGKNVDIKALYHIGPGRKANSGDFLGSPIWDTDPESGLGGFSDDASDDYTIHTGALDIELAYPVPHKLRRHYIPFPFGNANLSATSTFTPAEVQTLLGQNNYTSFQGYLEKLVSMHSAIHLMMGGDMGTICPAGSEGTANCPAQRAATFSSNEPIFHLHHGNVDRLWWLWQEKSSINKNAFHGGSVQNTSSLDIFPNGQAPWLNKTSLLPSGGLWPTYTIEETLDTRSWPWCYVYE</sequence>
<proteinExistence type="predicted"/>
<dbReference type="GO" id="GO:0046872">
    <property type="term" value="F:metal ion binding"/>
    <property type="evidence" value="ECO:0007669"/>
    <property type="project" value="UniProtKB-KW"/>
</dbReference>
<keyword evidence="1" id="KW-0479">Metal-binding</keyword>
<keyword evidence="3" id="KW-0732">Signal</keyword>
<evidence type="ECO:0000256" key="1">
    <source>
        <dbReference type="ARBA" id="ARBA00022723"/>
    </source>
</evidence>
<comment type="caution">
    <text evidence="5">The sequence shown here is derived from an EMBL/GenBank/DDBJ whole genome shotgun (WGS) entry which is preliminary data.</text>
</comment>
<feature type="chain" id="PRO_5034161822" description="Tyrosinase copper-binding domain-containing protein" evidence="3">
    <location>
        <begin position="19"/>
        <end position="359"/>
    </location>
</feature>
<dbReference type="InterPro" id="IPR002227">
    <property type="entry name" value="Tyrosinase_Cu-bd"/>
</dbReference>
<dbReference type="PANTHER" id="PTHR11474">
    <property type="entry name" value="TYROSINASE FAMILY MEMBER"/>
    <property type="match status" value="1"/>
</dbReference>
<dbReference type="PANTHER" id="PTHR11474:SF126">
    <property type="entry name" value="TYROSINASE-LIKE PROTEIN TYR-1-RELATED"/>
    <property type="match status" value="1"/>
</dbReference>
<dbReference type="AlphaFoldDB" id="A0A8H3EG02"/>
<protein>
    <recommendedName>
        <fullName evidence="4">Tyrosinase copper-binding domain-containing protein</fullName>
    </recommendedName>
</protein>
<keyword evidence="2" id="KW-0186">Copper</keyword>
<dbReference type="Gene3D" id="1.10.1280.10">
    <property type="entry name" value="Di-copper center containing domain from catechol oxidase"/>
    <property type="match status" value="1"/>
</dbReference>
<accession>A0A8H3EG02</accession>
<dbReference type="OrthoDB" id="341300at2759"/>
<evidence type="ECO:0000256" key="2">
    <source>
        <dbReference type="ARBA" id="ARBA00023008"/>
    </source>
</evidence>
<dbReference type="InterPro" id="IPR050316">
    <property type="entry name" value="Tyrosinase/Hemocyanin"/>
</dbReference>
<name>A0A8H3EG02_9AGAM</name>
<evidence type="ECO:0000256" key="3">
    <source>
        <dbReference type="SAM" id="SignalP"/>
    </source>
</evidence>
<dbReference type="InterPro" id="IPR008922">
    <property type="entry name" value="Di-copper_centre_dom_sf"/>
</dbReference>
<dbReference type="Proteomes" id="UP000663827">
    <property type="component" value="Unassembled WGS sequence"/>
</dbReference>
<dbReference type="Pfam" id="PF00264">
    <property type="entry name" value="Tyrosinase"/>
    <property type="match status" value="1"/>
</dbReference>
<evidence type="ECO:0000313" key="6">
    <source>
        <dbReference type="Proteomes" id="UP000663827"/>
    </source>
</evidence>
<dbReference type="EMBL" id="CAJNJQ010006553">
    <property type="protein sequence ID" value="CAE7231255.1"/>
    <property type="molecule type" value="Genomic_DNA"/>
</dbReference>
<reference evidence="5" key="1">
    <citation type="submission" date="2021-01" db="EMBL/GenBank/DDBJ databases">
        <authorList>
            <person name="Kaushik A."/>
        </authorList>
    </citation>
    <scope>NUCLEOTIDE SEQUENCE</scope>
    <source>
        <strain evidence="5">AG5</strain>
    </source>
</reference>